<evidence type="ECO:0000313" key="11">
    <source>
        <dbReference type="Proteomes" id="UP001162480"/>
    </source>
</evidence>
<feature type="region of interest" description="Disordered" evidence="7">
    <location>
        <begin position="29"/>
        <end position="52"/>
    </location>
</feature>
<evidence type="ECO:0000259" key="9">
    <source>
        <dbReference type="Pfam" id="PF05649"/>
    </source>
</evidence>
<dbReference type="Pfam" id="PF05649">
    <property type="entry name" value="Peptidase_M13_N"/>
    <property type="match status" value="1"/>
</dbReference>
<evidence type="ECO:0000256" key="5">
    <source>
        <dbReference type="ARBA" id="ARBA00022833"/>
    </source>
</evidence>
<dbReference type="InterPro" id="IPR000718">
    <property type="entry name" value="Peptidase_M13"/>
</dbReference>
<name>A0AA36F908_OCTVU</name>
<dbReference type="PRINTS" id="PR00786">
    <property type="entry name" value="NEPRILYSIN"/>
</dbReference>
<keyword evidence="5" id="KW-0862">Zinc</keyword>
<organism evidence="10 11">
    <name type="scientific">Octopus vulgaris</name>
    <name type="common">Common octopus</name>
    <dbReference type="NCBI Taxonomy" id="6645"/>
    <lineage>
        <taxon>Eukaryota</taxon>
        <taxon>Metazoa</taxon>
        <taxon>Spiralia</taxon>
        <taxon>Lophotrochozoa</taxon>
        <taxon>Mollusca</taxon>
        <taxon>Cephalopoda</taxon>
        <taxon>Coleoidea</taxon>
        <taxon>Octopodiformes</taxon>
        <taxon>Octopoda</taxon>
        <taxon>Incirrata</taxon>
        <taxon>Octopodidae</taxon>
        <taxon>Octopus</taxon>
    </lineage>
</organism>
<evidence type="ECO:0000256" key="7">
    <source>
        <dbReference type="SAM" id="MobiDB-lite"/>
    </source>
</evidence>
<evidence type="ECO:0000256" key="1">
    <source>
        <dbReference type="ARBA" id="ARBA00001947"/>
    </source>
</evidence>
<gene>
    <name evidence="10" type="ORF">OCTVUL_1B021914</name>
</gene>
<evidence type="ECO:0000256" key="3">
    <source>
        <dbReference type="ARBA" id="ARBA00022723"/>
    </source>
</evidence>
<reference evidence="10" key="1">
    <citation type="submission" date="2023-08" db="EMBL/GenBank/DDBJ databases">
        <authorList>
            <person name="Alioto T."/>
            <person name="Alioto T."/>
            <person name="Gomez Garrido J."/>
        </authorList>
    </citation>
    <scope>NUCLEOTIDE SEQUENCE</scope>
</reference>
<dbReference type="PROSITE" id="PS51885">
    <property type="entry name" value="NEPRILYSIN"/>
    <property type="match status" value="1"/>
</dbReference>
<dbReference type="GO" id="GO:0046872">
    <property type="term" value="F:metal ion binding"/>
    <property type="evidence" value="ECO:0007669"/>
    <property type="project" value="UniProtKB-KW"/>
</dbReference>
<accession>A0AA36F908</accession>
<dbReference type="Proteomes" id="UP001162480">
    <property type="component" value="Chromosome 8"/>
</dbReference>
<dbReference type="AlphaFoldDB" id="A0AA36F908"/>
<dbReference type="PANTHER" id="PTHR11733:SF237">
    <property type="entry name" value="NEPRILYSIN-LIKE 4"/>
    <property type="match status" value="1"/>
</dbReference>
<keyword evidence="6" id="KW-0482">Metalloprotease</keyword>
<keyword evidence="3" id="KW-0479">Metal-binding</keyword>
<evidence type="ECO:0000256" key="2">
    <source>
        <dbReference type="ARBA" id="ARBA00022670"/>
    </source>
</evidence>
<dbReference type="Gene3D" id="3.40.390.10">
    <property type="entry name" value="Collagenase (Catalytic Domain)"/>
    <property type="match status" value="1"/>
</dbReference>
<dbReference type="InterPro" id="IPR024079">
    <property type="entry name" value="MetalloPept_cat_dom_sf"/>
</dbReference>
<dbReference type="InterPro" id="IPR042089">
    <property type="entry name" value="Peptidase_M13_dom_2"/>
</dbReference>
<feature type="domain" description="Peptidase M13 N-terminal" evidence="9">
    <location>
        <begin position="92"/>
        <end position="464"/>
    </location>
</feature>
<evidence type="ECO:0000259" key="8">
    <source>
        <dbReference type="Pfam" id="PF01431"/>
    </source>
</evidence>
<sequence>MAERESPNSFEMAEIEPLNICEMEEIKLRGDEDNADSSNVPSLNSCETAKRESNDNCRFQDMSRDGITNGDTKHIINTVNRILGNMNETKKPCDDFWLHSCGGYIESHPIKVGPDYGGEMSVKAEMQDSTDEEVIRLLEETTTESTIEPVKMVRKFYRSCTDKVTIEKTMKSFMYGLSEKLGRVPIITGNNYSSDHATTLRTLISVTGELPWLQYYILDDPKSNHTIIRLRLKMNCNEYILLRTITTIRLMFRAPDRVDKILNFCSQTSQMQVLPMDDNFFNGKIYRESDITQHLPSLELVSLFKYIVNTSSKPASSFLFIIDDMSVFKRFDHLVLETDTKDFINIAFLQILQEFYGMIPTIGMYLADSISNLGIARNYTQSNSNLSSIPAQKKTCLDIAYLASDVLGWLYSKKYFDKQVQEQAKDIAKYLEKSMEKVLSERKWLTQESRESAKNIIKKLSKKVYVGSQHSQQAEAKLIKRYENLNLSDNFLENTFALKKRRTQLITSDMLKNDMNQVSDMDIQAVYYVVNNSIHIPIAMLQPPVFYKGAPMALNFAGLGTLIGHEILHAFEADFESSYFNKKWLSDKSYENYDELKEAVVKIYSGYRIESMNFTVNGERTAEENIADIGALKIAYEAYLLWKSDHSDAKKTLPILKMTDLQLFFMSFAQSWCSNVSPKEKYLFENAVHSPMEARVQVPLKNSKDFAEAFNCKKGSNMNPYVKSEMWAK</sequence>
<keyword evidence="2" id="KW-0645">Protease</keyword>
<dbReference type="GO" id="GO:0016485">
    <property type="term" value="P:protein processing"/>
    <property type="evidence" value="ECO:0007669"/>
    <property type="project" value="TreeGrafter"/>
</dbReference>
<dbReference type="PANTHER" id="PTHR11733">
    <property type="entry name" value="ZINC METALLOPROTEASE FAMILY M13 NEPRILYSIN-RELATED"/>
    <property type="match status" value="1"/>
</dbReference>
<dbReference type="CDD" id="cd08662">
    <property type="entry name" value="M13"/>
    <property type="match status" value="1"/>
</dbReference>
<protein>
    <submittedName>
        <fullName evidence="10">Neprilysin-2-like isoform X1</fullName>
    </submittedName>
</protein>
<dbReference type="InterPro" id="IPR018497">
    <property type="entry name" value="Peptidase_M13_C"/>
</dbReference>
<feature type="compositionally biased region" description="Polar residues" evidence="7">
    <location>
        <begin position="36"/>
        <end position="47"/>
    </location>
</feature>
<keyword evidence="4" id="KW-0378">Hydrolase</keyword>
<dbReference type="EMBL" id="OX597821">
    <property type="protein sequence ID" value="CAI9726473.1"/>
    <property type="molecule type" value="Genomic_DNA"/>
</dbReference>
<dbReference type="GO" id="GO:0004222">
    <property type="term" value="F:metalloendopeptidase activity"/>
    <property type="evidence" value="ECO:0007669"/>
    <property type="project" value="InterPro"/>
</dbReference>
<proteinExistence type="predicted"/>
<dbReference type="SUPFAM" id="SSF55486">
    <property type="entry name" value="Metalloproteases ('zincins'), catalytic domain"/>
    <property type="match status" value="1"/>
</dbReference>
<dbReference type="GO" id="GO:0005886">
    <property type="term" value="C:plasma membrane"/>
    <property type="evidence" value="ECO:0007669"/>
    <property type="project" value="TreeGrafter"/>
</dbReference>
<evidence type="ECO:0000256" key="4">
    <source>
        <dbReference type="ARBA" id="ARBA00022801"/>
    </source>
</evidence>
<dbReference type="Pfam" id="PF01431">
    <property type="entry name" value="Peptidase_M13"/>
    <property type="match status" value="1"/>
</dbReference>
<feature type="domain" description="Peptidase M13 C-terminal" evidence="8">
    <location>
        <begin position="525"/>
        <end position="722"/>
    </location>
</feature>
<dbReference type="Gene3D" id="1.10.1380.10">
    <property type="entry name" value="Neutral endopeptidase , domain2"/>
    <property type="match status" value="1"/>
</dbReference>
<evidence type="ECO:0000256" key="6">
    <source>
        <dbReference type="ARBA" id="ARBA00023049"/>
    </source>
</evidence>
<dbReference type="InterPro" id="IPR008753">
    <property type="entry name" value="Peptidase_M13_N"/>
</dbReference>
<keyword evidence="11" id="KW-1185">Reference proteome</keyword>
<comment type="cofactor">
    <cofactor evidence="1">
        <name>Zn(2+)</name>
        <dbReference type="ChEBI" id="CHEBI:29105"/>
    </cofactor>
</comment>
<evidence type="ECO:0000313" key="10">
    <source>
        <dbReference type="EMBL" id="CAI9726473.1"/>
    </source>
</evidence>